<keyword evidence="1" id="KW-0560">Oxidoreductase</keyword>
<proteinExistence type="predicted"/>
<evidence type="ECO:0000313" key="3">
    <source>
        <dbReference type="EMBL" id="PLX17714.1"/>
    </source>
</evidence>
<dbReference type="Gene3D" id="3.40.50.970">
    <property type="match status" value="1"/>
</dbReference>
<protein>
    <submittedName>
        <fullName evidence="3">2-oxoglutarate ferredoxin oxidoreductase subunit beta</fullName>
    </submittedName>
</protein>
<dbReference type="PANTHER" id="PTHR48084">
    <property type="entry name" value="2-OXOGLUTARATE OXIDOREDUCTASE SUBUNIT KORB-RELATED"/>
    <property type="match status" value="1"/>
</dbReference>
<dbReference type="SUPFAM" id="SSF52518">
    <property type="entry name" value="Thiamin diphosphate-binding fold (THDP-binding)"/>
    <property type="match status" value="1"/>
</dbReference>
<dbReference type="GO" id="GO:0016625">
    <property type="term" value="F:oxidoreductase activity, acting on the aldehyde or oxo group of donors, iron-sulfur protein as acceptor"/>
    <property type="evidence" value="ECO:0007669"/>
    <property type="project" value="UniProtKB-ARBA"/>
</dbReference>
<dbReference type="InterPro" id="IPR029061">
    <property type="entry name" value="THDP-binding"/>
</dbReference>
<dbReference type="InterPro" id="IPR011766">
    <property type="entry name" value="TPP_enzyme_TPP-bd"/>
</dbReference>
<gene>
    <name evidence="3" type="ORF">C0601_06695</name>
</gene>
<dbReference type="EMBL" id="PKTG01000083">
    <property type="protein sequence ID" value="PLX17714.1"/>
    <property type="molecule type" value="Genomic_DNA"/>
</dbReference>
<name>A0A2N5ZGG2_MUIH1</name>
<dbReference type="AlphaFoldDB" id="A0A2N5ZGG2"/>
<comment type="caution">
    <text evidence="3">The sequence shown here is derived from an EMBL/GenBank/DDBJ whole genome shotgun (WGS) entry which is preliminary data.</text>
</comment>
<dbReference type="GO" id="GO:0030976">
    <property type="term" value="F:thiamine pyrophosphate binding"/>
    <property type="evidence" value="ECO:0007669"/>
    <property type="project" value="InterPro"/>
</dbReference>
<dbReference type="InterPro" id="IPR051457">
    <property type="entry name" value="2-oxoacid:Fd_oxidoreductase"/>
</dbReference>
<feature type="domain" description="Thiamine pyrophosphate enzyme TPP-binding" evidence="2">
    <location>
        <begin position="53"/>
        <end position="199"/>
    </location>
</feature>
<organism evidence="3 4">
    <name type="scientific">Muiribacterium halophilum</name>
    <dbReference type="NCBI Taxonomy" id="2053465"/>
    <lineage>
        <taxon>Bacteria</taxon>
        <taxon>Candidatus Muiribacteriota</taxon>
        <taxon>Candidatus Muiribacteriia</taxon>
        <taxon>Candidatus Muiribacteriales</taxon>
        <taxon>Candidatus Muiribacteriaceae</taxon>
        <taxon>Candidatus Muiribacterium</taxon>
    </lineage>
</organism>
<dbReference type="Proteomes" id="UP000234857">
    <property type="component" value="Unassembled WGS sequence"/>
</dbReference>
<sequence>MEKNVVHKYLRKNKKFPHIWCPGCGHGVIMSSMLRAIDKQGLDRDDVAVVSGIGCSSRTPTYVDFNTIHTTHGRALAFATGLKLAKPDMTVIVVMGDGDAVGIGGNHFIHAARRNMDLKVIVYNNNIYGMTGGQASPTTPSGKKATTARYGNIERSFDICELAKATGAVYVARSTSYHVQALEKYIHRSLSKKGFTVVEAMTHCPTTYGRLNKIKEPVAGMIYQKDHFIMKAAWDKLPEEKREGKFPMGEFVDIEKTDFVSKYLRLIEANKE</sequence>
<evidence type="ECO:0000313" key="4">
    <source>
        <dbReference type="Proteomes" id="UP000234857"/>
    </source>
</evidence>
<dbReference type="Pfam" id="PF02775">
    <property type="entry name" value="TPP_enzyme_C"/>
    <property type="match status" value="1"/>
</dbReference>
<dbReference type="GO" id="GO:0045333">
    <property type="term" value="P:cellular respiration"/>
    <property type="evidence" value="ECO:0007669"/>
    <property type="project" value="UniProtKB-ARBA"/>
</dbReference>
<dbReference type="CDD" id="cd03375">
    <property type="entry name" value="TPP_OGFOR"/>
    <property type="match status" value="1"/>
</dbReference>
<evidence type="ECO:0000256" key="1">
    <source>
        <dbReference type="ARBA" id="ARBA00023002"/>
    </source>
</evidence>
<evidence type="ECO:0000259" key="2">
    <source>
        <dbReference type="Pfam" id="PF02775"/>
    </source>
</evidence>
<dbReference type="PANTHER" id="PTHR48084:SF1">
    <property type="entry name" value="2-OXOGLUTARATE SYNTHASE SUBUNIT KORB"/>
    <property type="match status" value="1"/>
</dbReference>
<reference evidence="3 4" key="1">
    <citation type="submission" date="2017-11" db="EMBL/GenBank/DDBJ databases">
        <title>Genome-resolved metagenomics identifies genetic mobility, metabolic interactions, and unexpected diversity in perchlorate-reducing communities.</title>
        <authorList>
            <person name="Barnum T.P."/>
            <person name="Figueroa I.A."/>
            <person name="Carlstrom C.I."/>
            <person name="Lucas L.N."/>
            <person name="Engelbrektson A.L."/>
            <person name="Coates J.D."/>
        </authorList>
    </citation>
    <scope>NUCLEOTIDE SEQUENCE [LARGE SCALE GENOMIC DNA]</scope>
    <source>
        <strain evidence="3">BM706</strain>
    </source>
</reference>
<accession>A0A2N5ZGG2</accession>